<evidence type="ECO:0000256" key="3">
    <source>
        <dbReference type="ARBA" id="ARBA00007870"/>
    </source>
</evidence>
<evidence type="ECO:0000256" key="6">
    <source>
        <dbReference type="ARBA" id="ARBA00022655"/>
    </source>
</evidence>
<dbReference type="SUPFAM" id="SSF48179">
    <property type="entry name" value="6-phosphogluconate dehydrogenase C-terminal domain-like"/>
    <property type="match status" value="1"/>
</dbReference>
<evidence type="ECO:0000256" key="1">
    <source>
        <dbReference type="ARBA" id="ARBA00002919"/>
    </source>
</evidence>
<keyword evidence="7 11" id="KW-0521">NADP</keyword>
<evidence type="ECO:0000256" key="4">
    <source>
        <dbReference type="ARBA" id="ARBA00013014"/>
    </source>
</evidence>
<dbReference type="EMBL" id="FNHS01000003">
    <property type="protein sequence ID" value="SDM72745.1"/>
    <property type="molecule type" value="Genomic_DNA"/>
</dbReference>
<dbReference type="Pfam" id="PF08546">
    <property type="entry name" value="ApbA_C"/>
    <property type="match status" value="1"/>
</dbReference>
<keyword evidence="6 11" id="KW-0566">Pantothenate biosynthesis</keyword>
<evidence type="ECO:0000313" key="15">
    <source>
        <dbReference type="Proteomes" id="UP000198704"/>
    </source>
</evidence>
<dbReference type="GO" id="GO:0015940">
    <property type="term" value="P:pantothenate biosynthetic process"/>
    <property type="evidence" value="ECO:0007669"/>
    <property type="project" value="UniProtKB-UniPathway"/>
</dbReference>
<dbReference type="InterPro" id="IPR036291">
    <property type="entry name" value="NAD(P)-bd_dom_sf"/>
</dbReference>
<name>A0A1G9VLP9_9HYPH</name>
<evidence type="ECO:0000313" key="14">
    <source>
        <dbReference type="EMBL" id="SDM72745.1"/>
    </source>
</evidence>
<dbReference type="Proteomes" id="UP000198704">
    <property type="component" value="Unassembled WGS sequence"/>
</dbReference>
<dbReference type="InterPro" id="IPR013752">
    <property type="entry name" value="KPA_reductase"/>
</dbReference>
<dbReference type="InterPro" id="IPR051402">
    <property type="entry name" value="KPR-Related"/>
</dbReference>
<dbReference type="Gene3D" id="1.10.1040.10">
    <property type="entry name" value="N-(1-d-carboxylethyl)-l-norvaline Dehydrogenase, domain 2"/>
    <property type="match status" value="1"/>
</dbReference>
<keyword evidence="8 11" id="KW-0560">Oxidoreductase</keyword>
<evidence type="ECO:0000256" key="5">
    <source>
        <dbReference type="ARBA" id="ARBA00019465"/>
    </source>
</evidence>
<dbReference type="Gene3D" id="3.40.50.720">
    <property type="entry name" value="NAD(P)-binding Rossmann-like Domain"/>
    <property type="match status" value="1"/>
</dbReference>
<organism evidence="14 15">
    <name type="scientific">Methylobacterium phyllostachyos</name>
    <dbReference type="NCBI Taxonomy" id="582672"/>
    <lineage>
        <taxon>Bacteria</taxon>
        <taxon>Pseudomonadati</taxon>
        <taxon>Pseudomonadota</taxon>
        <taxon>Alphaproteobacteria</taxon>
        <taxon>Hyphomicrobiales</taxon>
        <taxon>Methylobacteriaceae</taxon>
        <taxon>Methylobacterium</taxon>
    </lineage>
</organism>
<evidence type="ECO:0000259" key="13">
    <source>
        <dbReference type="Pfam" id="PF08546"/>
    </source>
</evidence>
<dbReference type="OrthoDB" id="9796561at2"/>
<comment type="pathway">
    <text evidence="2 11">Cofactor biosynthesis; (R)-pantothenate biosynthesis; (R)-pantoate from 3-methyl-2-oxobutanoate: step 2/2.</text>
</comment>
<dbReference type="FunFam" id="1.10.1040.10:FF:000017">
    <property type="entry name" value="2-dehydropantoate 2-reductase"/>
    <property type="match status" value="1"/>
</dbReference>
<comment type="function">
    <text evidence="1 11">Catalyzes the NADPH-dependent reduction of ketopantoate into pantoic acid.</text>
</comment>
<evidence type="ECO:0000256" key="9">
    <source>
        <dbReference type="ARBA" id="ARBA00032024"/>
    </source>
</evidence>
<dbReference type="STRING" id="582672.SAMN05216360_103222"/>
<keyword evidence="15" id="KW-1185">Reference proteome</keyword>
<evidence type="ECO:0000256" key="11">
    <source>
        <dbReference type="RuleBase" id="RU362068"/>
    </source>
</evidence>
<dbReference type="EC" id="1.1.1.169" evidence="4 11"/>
<dbReference type="GO" id="GO:0008677">
    <property type="term" value="F:2-dehydropantoate 2-reductase activity"/>
    <property type="evidence" value="ECO:0007669"/>
    <property type="project" value="UniProtKB-EC"/>
</dbReference>
<dbReference type="FunFam" id="3.40.50.720:FF:000307">
    <property type="entry name" value="2-dehydropantoate 2-reductase"/>
    <property type="match status" value="1"/>
</dbReference>
<sequence length="318" mass="33159">MRTLIVGAGATGGYYGARLAESGADVTFLVRPARAAKLAADGLNLRSPLGDLHIPNPPTVTADRLAEAGRFDLILLSCKAYDLDSAIADLAPAVGAETAILPVLNGLAHLDALDARFGAERVLGGSCAIAATLAPDGTIRHMSELCSITYGERDGSRSARIEAVDALMRGLKFQPRLSEAILLEMWEKWVFLATLAGATTLMRAAVGDIVGAPGGKELMVALHAECTAIAAASGYAPRDIVAERARAQLTAAGSTFTASMLRDIENGGRIEADHVIGDLIARGRRLAPVAGFPLLTLVYTGLKAYEGRRARETAGVAS</sequence>
<dbReference type="NCBIfam" id="NF005094">
    <property type="entry name" value="PRK06522.2-5"/>
    <property type="match status" value="1"/>
</dbReference>
<dbReference type="InterPro" id="IPR013328">
    <property type="entry name" value="6PGD_dom2"/>
</dbReference>
<dbReference type="SUPFAM" id="SSF51735">
    <property type="entry name" value="NAD(P)-binding Rossmann-fold domains"/>
    <property type="match status" value="1"/>
</dbReference>
<evidence type="ECO:0000256" key="2">
    <source>
        <dbReference type="ARBA" id="ARBA00004994"/>
    </source>
</evidence>
<proteinExistence type="inferred from homology"/>
<comment type="catalytic activity">
    <reaction evidence="10 11">
        <text>(R)-pantoate + NADP(+) = 2-dehydropantoate + NADPH + H(+)</text>
        <dbReference type="Rhea" id="RHEA:16233"/>
        <dbReference type="ChEBI" id="CHEBI:11561"/>
        <dbReference type="ChEBI" id="CHEBI:15378"/>
        <dbReference type="ChEBI" id="CHEBI:15980"/>
        <dbReference type="ChEBI" id="CHEBI:57783"/>
        <dbReference type="ChEBI" id="CHEBI:58349"/>
        <dbReference type="EC" id="1.1.1.169"/>
    </reaction>
</comment>
<dbReference type="InterPro" id="IPR008927">
    <property type="entry name" value="6-PGluconate_DH-like_C_sf"/>
</dbReference>
<feature type="domain" description="Ketopantoate reductase N-terminal" evidence="12">
    <location>
        <begin position="4"/>
        <end position="154"/>
    </location>
</feature>
<evidence type="ECO:0000256" key="7">
    <source>
        <dbReference type="ARBA" id="ARBA00022857"/>
    </source>
</evidence>
<dbReference type="GO" id="GO:0005737">
    <property type="term" value="C:cytoplasm"/>
    <property type="evidence" value="ECO:0007669"/>
    <property type="project" value="TreeGrafter"/>
</dbReference>
<accession>A0A1G9VLP9</accession>
<dbReference type="UniPathway" id="UPA00028">
    <property type="reaction ID" value="UER00004"/>
</dbReference>
<dbReference type="InterPro" id="IPR003710">
    <property type="entry name" value="ApbA"/>
</dbReference>
<dbReference type="InterPro" id="IPR013332">
    <property type="entry name" value="KPR_N"/>
</dbReference>
<feature type="domain" description="Ketopantoate reductase C-terminal" evidence="13">
    <location>
        <begin position="181"/>
        <end position="305"/>
    </location>
</feature>
<dbReference type="PANTHER" id="PTHR21708:SF26">
    <property type="entry name" value="2-DEHYDROPANTOATE 2-REDUCTASE"/>
    <property type="match status" value="1"/>
</dbReference>
<evidence type="ECO:0000259" key="12">
    <source>
        <dbReference type="Pfam" id="PF02558"/>
    </source>
</evidence>
<protein>
    <recommendedName>
        <fullName evidence="5 11">2-dehydropantoate 2-reductase</fullName>
        <ecNumber evidence="4 11">1.1.1.169</ecNumber>
    </recommendedName>
    <alternativeName>
        <fullName evidence="9 11">Ketopantoate reductase</fullName>
    </alternativeName>
</protein>
<evidence type="ECO:0000256" key="10">
    <source>
        <dbReference type="ARBA" id="ARBA00048793"/>
    </source>
</evidence>
<gene>
    <name evidence="14" type="ORF">SAMN05216360_103222</name>
</gene>
<dbReference type="AlphaFoldDB" id="A0A1G9VLP9"/>
<comment type="similarity">
    <text evidence="3 11">Belongs to the ketopantoate reductase family.</text>
</comment>
<dbReference type="RefSeq" id="WP_091714250.1">
    <property type="nucleotide sequence ID" value="NZ_FNHS01000003.1"/>
</dbReference>
<dbReference type="PANTHER" id="PTHR21708">
    <property type="entry name" value="PROBABLE 2-DEHYDROPANTOATE 2-REDUCTASE"/>
    <property type="match status" value="1"/>
</dbReference>
<dbReference type="Pfam" id="PF02558">
    <property type="entry name" value="ApbA"/>
    <property type="match status" value="1"/>
</dbReference>
<evidence type="ECO:0000256" key="8">
    <source>
        <dbReference type="ARBA" id="ARBA00023002"/>
    </source>
</evidence>
<reference evidence="15" key="1">
    <citation type="submission" date="2016-10" db="EMBL/GenBank/DDBJ databases">
        <authorList>
            <person name="Varghese N."/>
            <person name="Submissions S."/>
        </authorList>
    </citation>
    <scope>NUCLEOTIDE SEQUENCE [LARGE SCALE GENOMIC DNA]</scope>
    <source>
        <strain evidence="15">BL47</strain>
    </source>
</reference>
<dbReference type="NCBIfam" id="TIGR00745">
    <property type="entry name" value="apbA_panE"/>
    <property type="match status" value="1"/>
</dbReference>